<keyword evidence="2" id="KW-1185">Reference proteome</keyword>
<name>A0AAN9HQ66_CROPI</name>
<evidence type="ECO:0000313" key="1">
    <source>
        <dbReference type="EMBL" id="KAK7245159.1"/>
    </source>
</evidence>
<dbReference type="EMBL" id="JAYWIO010000008">
    <property type="protein sequence ID" value="KAK7245159.1"/>
    <property type="molecule type" value="Genomic_DNA"/>
</dbReference>
<reference evidence="1 2" key="1">
    <citation type="submission" date="2024-01" db="EMBL/GenBank/DDBJ databases">
        <title>The genomes of 5 underutilized Papilionoideae crops provide insights into root nodulation and disease resistanc.</title>
        <authorList>
            <person name="Yuan L."/>
        </authorList>
    </citation>
    <scope>NUCLEOTIDE SEQUENCE [LARGE SCALE GENOMIC DNA]</scope>
    <source>
        <strain evidence="1">ZHUSHIDOU_FW_LH</strain>
        <tissue evidence="1">Leaf</tissue>
    </source>
</reference>
<proteinExistence type="predicted"/>
<dbReference type="PANTHER" id="PTHR44579:SF2">
    <property type="entry name" value="OS01G0730500 PROTEIN"/>
    <property type="match status" value="1"/>
</dbReference>
<accession>A0AAN9HQ66</accession>
<dbReference type="AlphaFoldDB" id="A0AAN9HQ66"/>
<dbReference type="Proteomes" id="UP001372338">
    <property type="component" value="Unassembled WGS sequence"/>
</dbReference>
<sequence length="99" mass="11109">MIQRQISLSLISLGIATRDAPIVILQFSKIKLFSNQCLGPDVAPDVFAIEEDYSRVRAHSQCGKSDLVQQAIETRFVDCIHWTSAAQLSLLEDEMRCVE</sequence>
<gene>
    <name evidence="1" type="ORF">RIF29_39994</name>
</gene>
<protein>
    <submittedName>
        <fullName evidence="1">Uncharacterized protein</fullName>
    </submittedName>
</protein>
<dbReference type="PANTHER" id="PTHR44579">
    <property type="entry name" value="OS01G0730500 PROTEIN"/>
    <property type="match status" value="1"/>
</dbReference>
<organism evidence="1 2">
    <name type="scientific">Crotalaria pallida</name>
    <name type="common">Smooth rattlebox</name>
    <name type="synonym">Crotalaria striata</name>
    <dbReference type="NCBI Taxonomy" id="3830"/>
    <lineage>
        <taxon>Eukaryota</taxon>
        <taxon>Viridiplantae</taxon>
        <taxon>Streptophyta</taxon>
        <taxon>Embryophyta</taxon>
        <taxon>Tracheophyta</taxon>
        <taxon>Spermatophyta</taxon>
        <taxon>Magnoliopsida</taxon>
        <taxon>eudicotyledons</taxon>
        <taxon>Gunneridae</taxon>
        <taxon>Pentapetalae</taxon>
        <taxon>rosids</taxon>
        <taxon>fabids</taxon>
        <taxon>Fabales</taxon>
        <taxon>Fabaceae</taxon>
        <taxon>Papilionoideae</taxon>
        <taxon>50 kb inversion clade</taxon>
        <taxon>genistoids sensu lato</taxon>
        <taxon>core genistoids</taxon>
        <taxon>Crotalarieae</taxon>
        <taxon>Crotalaria</taxon>
    </lineage>
</organism>
<evidence type="ECO:0000313" key="2">
    <source>
        <dbReference type="Proteomes" id="UP001372338"/>
    </source>
</evidence>
<comment type="caution">
    <text evidence="1">The sequence shown here is derived from an EMBL/GenBank/DDBJ whole genome shotgun (WGS) entry which is preliminary data.</text>
</comment>